<dbReference type="SMART" id="SM00850">
    <property type="entry name" value="LytTR"/>
    <property type="match status" value="1"/>
</dbReference>
<feature type="domain" description="HTH LytTR-type" evidence="7">
    <location>
        <begin position="146"/>
        <end position="247"/>
    </location>
</feature>
<dbReference type="PANTHER" id="PTHR37299:SF3">
    <property type="entry name" value="STAGE 0 SPORULATION PROTEIN A HOMOLOG"/>
    <property type="match status" value="1"/>
</dbReference>
<dbReference type="InterPro" id="IPR007492">
    <property type="entry name" value="LytTR_DNA-bd_dom"/>
</dbReference>
<sequence>MAYPIILCEDQIIQLNQLEAIVQTYILFHTDLFKVEIKTQSPIEVIDYLEKCNPKQGTYFLDIDLASSIDGIDLAEQIRATDVQAKIIFVTTHDEMMPLTLRRRVEALGFVTKDQPLDDYRAEIVELLTLAQQRIDATRECQECDFKFSIGSQMFSIDKQDIYLIEPSSLPHRVLLNTKNGHYEFYGNLRDLEEKYPYLFRINRNCLVNLKNMTEINFKSREIKFDSELSRQFARGKSNKIKNLLKQ</sequence>
<dbReference type="PANTHER" id="PTHR37299">
    <property type="entry name" value="TRANSCRIPTIONAL REGULATOR-RELATED"/>
    <property type="match status" value="1"/>
</dbReference>
<evidence type="ECO:0000256" key="1">
    <source>
        <dbReference type="ARBA" id="ARBA00022490"/>
    </source>
</evidence>
<reference evidence="8 9" key="1">
    <citation type="journal article" date="2015" name="Genome Announc.">
        <title>Expanding the biotechnology potential of lactobacilli through comparative genomics of 213 strains and associated genera.</title>
        <authorList>
            <person name="Sun Z."/>
            <person name="Harris H.M."/>
            <person name="McCann A."/>
            <person name="Guo C."/>
            <person name="Argimon S."/>
            <person name="Zhang W."/>
            <person name="Yang X."/>
            <person name="Jeffery I.B."/>
            <person name="Cooney J.C."/>
            <person name="Kagawa T.F."/>
            <person name="Liu W."/>
            <person name="Song Y."/>
            <person name="Salvetti E."/>
            <person name="Wrobel A."/>
            <person name="Rasinkangas P."/>
            <person name="Parkhill J."/>
            <person name="Rea M.C."/>
            <person name="O'Sullivan O."/>
            <person name="Ritari J."/>
            <person name="Douillard F.P."/>
            <person name="Paul Ross R."/>
            <person name="Yang R."/>
            <person name="Briner A.E."/>
            <person name="Felis G.E."/>
            <person name="de Vos W.M."/>
            <person name="Barrangou R."/>
            <person name="Klaenhammer T.R."/>
            <person name="Caufield P.W."/>
            <person name="Cui Y."/>
            <person name="Zhang H."/>
            <person name="O'Toole P.W."/>
        </authorList>
    </citation>
    <scope>NUCLEOTIDE SEQUENCE [LARGE SCALE GENOMIC DNA]</scope>
    <source>
        <strain evidence="8 9">DSM 15638</strain>
    </source>
</reference>
<accession>A0A0R1HH26</accession>
<dbReference type="InterPro" id="IPR046947">
    <property type="entry name" value="LytR-like"/>
</dbReference>
<dbReference type="PROSITE" id="PS50930">
    <property type="entry name" value="HTH_LYTTR"/>
    <property type="match status" value="1"/>
</dbReference>
<keyword evidence="2" id="KW-0902">Two-component regulatory system</keyword>
<keyword evidence="9" id="KW-1185">Reference proteome</keyword>
<dbReference type="Gene3D" id="3.40.50.2300">
    <property type="match status" value="1"/>
</dbReference>
<feature type="modified residue" description="4-aspartylphosphate" evidence="5">
    <location>
        <position position="62"/>
    </location>
</feature>
<dbReference type="CDD" id="cd17533">
    <property type="entry name" value="REC_LytTR_AgrA-like"/>
    <property type="match status" value="1"/>
</dbReference>
<gene>
    <name evidence="8" type="ORF">FC66_GL001439</name>
</gene>
<keyword evidence="5" id="KW-0597">Phosphoprotein</keyword>
<evidence type="ECO:0000256" key="2">
    <source>
        <dbReference type="ARBA" id="ARBA00023012"/>
    </source>
</evidence>
<proteinExistence type="predicted"/>
<dbReference type="PROSITE" id="PS50110">
    <property type="entry name" value="RESPONSE_REGULATORY"/>
    <property type="match status" value="1"/>
</dbReference>
<dbReference type="Pfam" id="PF04397">
    <property type="entry name" value="LytTR"/>
    <property type="match status" value="1"/>
</dbReference>
<feature type="domain" description="Response regulatory" evidence="6">
    <location>
        <begin position="4"/>
        <end position="128"/>
    </location>
</feature>
<dbReference type="GO" id="GO:0003677">
    <property type="term" value="F:DNA binding"/>
    <property type="evidence" value="ECO:0007669"/>
    <property type="project" value="InterPro"/>
</dbReference>
<evidence type="ECO:0000259" key="6">
    <source>
        <dbReference type="PROSITE" id="PS50110"/>
    </source>
</evidence>
<comment type="function">
    <text evidence="4">Required for high-level post-exponential phase expression of a series of secreted proteins.</text>
</comment>
<evidence type="ECO:0000313" key="9">
    <source>
        <dbReference type="Proteomes" id="UP000051450"/>
    </source>
</evidence>
<dbReference type="InterPro" id="IPR001789">
    <property type="entry name" value="Sig_transdc_resp-reg_receiver"/>
</dbReference>
<dbReference type="SUPFAM" id="SSF52172">
    <property type="entry name" value="CheY-like"/>
    <property type="match status" value="1"/>
</dbReference>
<evidence type="ECO:0000313" key="8">
    <source>
        <dbReference type="EMBL" id="KRK45472.1"/>
    </source>
</evidence>
<dbReference type="Gene3D" id="2.40.50.1020">
    <property type="entry name" value="LytTr DNA-binding domain"/>
    <property type="match status" value="1"/>
</dbReference>
<evidence type="ECO:0000256" key="3">
    <source>
        <dbReference type="ARBA" id="ARBA00023159"/>
    </source>
</evidence>
<keyword evidence="3" id="KW-0010">Activator</keyword>
<protein>
    <submittedName>
        <fullName evidence="8">Response regulator</fullName>
    </submittedName>
</protein>
<evidence type="ECO:0000259" key="7">
    <source>
        <dbReference type="PROSITE" id="PS50930"/>
    </source>
</evidence>
<evidence type="ECO:0000256" key="5">
    <source>
        <dbReference type="PROSITE-ProRule" id="PRU00169"/>
    </source>
</evidence>
<organism evidence="8 9">
    <name type="scientific">Dellaglioa algida DSM 15638</name>
    <dbReference type="NCBI Taxonomy" id="1423719"/>
    <lineage>
        <taxon>Bacteria</taxon>
        <taxon>Bacillati</taxon>
        <taxon>Bacillota</taxon>
        <taxon>Bacilli</taxon>
        <taxon>Lactobacillales</taxon>
        <taxon>Lactobacillaceae</taxon>
        <taxon>Dellaglioa</taxon>
    </lineage>
</organism>
<dbReference type="Pfam" id="PF00072">
    <property type="entry name" value="Response_reg"/>
    <property type="match status" value="1"/>
</dbReference>
<dbReference type="InterPro" id="IPR011006">
    <property type="entry name" value="CheY-like_superfamily"/>
</dbReference>
<dbReference type="EMBL" id="AZDI01000008">
    <property type="protein sequence ID" value="KRK45472.1"/>
    <property type="molecule type" value="Genomic_DNA"/>
</dbReference>
<comment type="caution">
    <text evidence="8">The sequence shown here is derived from an EMBL/GenBank/DDBJ whole genome shotgun (WGS) entry which is preliminary data.</text>
</comment>
<keyword evidence="1" id="KW-0963">Cytoplasm</keyword>
<dbReference type="PATRIC" id="fig|1423719.4.peg.1463"/>
<dbReference type="AlphaFoldDB" id="A0A0R1HH26"/>
<dbReference type="SMART" id="SM00448">
    <property type="entry name" value="REC"/>
    <property type="match status" value="1"/>
</dbReference>
<dbReference type="RefSeq" id="WP_057974490.1">
    <property type="nucleotide sequence ID" value="NZ_AZDI01000008.1"/>
</dbReference>
<name>A0A0R1HH26_9LACO</name>
<dbReference type="GO" id="GO:0000156">
    <property type="term" value="F:phosphorelay response regulator activity"/>
    <property type="evidence" value="ECO:0007669"/>
    <property type="project" value="InterPro"/>
</dbReference>
<dbReference type="OrthoDB" id="9809318at2"/>
<dbReference type="STRING" id="1423719.FC66_GL001439"/>
<dbReference type="Proteomes" id="UP000051450">
    <property type="component" value="Unassembled WGS sequence"/>
</dbReference>
<evidence type="ECO:0000256" key="4">
    <source>
        <dbReference type="ARBA" id="ARBA00037164"/>
    </source>
</evidence>